<dbReference type="GO" id="GO:0010629">
    <property type="term" value="P:negative regulation of gene expression"/>
    <property type="evidence" value="ECO:0007669"/>
    <property type="project" value="UniProtKB-ARBA"/>
</dbReference>
<dbReference type="SUPFAM" id="SSF53955">
    <property type="entry name" value="Lysozyme-like"/>
    <property type="match status" value="1"/>
</dbReference>
<feature type="domain" description="Resuscitation-promoting factor core lysozyme-like" evidence="3">
    <location>
        <begin position="57"/>
        <end position="129"/>
    </location>
</feature>
<evidence type="ECO:0000256" key="1">
    <source>
        <dbReference type="ARBA" id="ARBA00010830"/>
    </source>
</evidence>
<dbReference type="Gene3D" id="1.10.530.10">
    <property type="match status" value="1"/>
</dbReference>
<dbReference type="Pfam" id="PF06737">
    <property type="entry name" value="Transglycosylas"/>
    <property type="match status" value="1"/>
</dbReference>
<sequence length="181" mass="18663" precursor="true">MTTAVTMGNRSTPTTTSGRVRRLKGFPVQMVKGLGVALTAVALSTTSIAVATPKANASTVNWDAIAQCESSGNWAINTGNGFYGGLQFLPATWREHGGVGSPDKAPREYQIAIAERVLRTQGIGAWPVCGAYALSPRSSAPPGTGSACRVMSGLVLGVVNLNRMCAALTSQARAVASALAR</sequence>
<organism evidence="4">
    <name type="scientific">Mycobacterium sp. (strain MCS)</name>
    <dbReference type="NCBI Taxonomy" id="164756"/>
    <lineage>
        <taxon>Bacteria</taxon>
        <taxon>Bacillati</taxon>
        <taxon>Actinomycetota</taxon>
        <taxon>Actinomycetes</taxon>
        <taxon>Mycobacteriales</taxon>
        <taxon>Mycobacteriaceae</taxon>
        <taxon>Mycobacterium</taxon>
    </lineage>
</organism>
<dbReference type="EMBL" id="CP000384">
    <property type="protein sequence ID" value="ABG09015.1"/>
    <property type="molecule type" value="Genomic_DNA"/>
</dbReference>
<keyword evidence="2" id="KW-0378">Hydrolase</keyword>
<protein>
    <submittedName>
        <fullName evidence="4">Transglycosylase-like protein</fullName>
    </submittedName>
</protein>
<dbReference type="GO" id="GO:0042127">
    <property type="term" value="P:regulation of cell population proliferation"/>
    <property type="evidence" value="ECO:0007669"/>
    <property type="project" value="UniProtKB-ARBA"/>
</dbReference>
<evidence type="ECO:0000259" key="3">
    <source>
        <dbReference type="Pfam" id="PF06737"/>
    </source>
</evidence>
<dbReference type="GO" id="GO:0009372">
    <property type="term" value="P:quorum sensing"/>
    <property type="evidence" value="ECO:0007669"/>
    <property type="project" value="UniProtKB-ARBA"/>
</dbReference>
<evidence type="ECO:0000256" key="2">
    <source>
        <dbReference type="ARBA" id="ARBA00022801"/>
    </source>
</evidence>
<dbReference type="InterPro" id="IPR010618">
    <property type="entry name" value="RPF"/>
</dbReference>
<proteinExistence type="inferred from homology"/>
<gene>
    <name evidence="4" type="ordered locus">Mmcs_2908</name>
</gene>
<evidence type="ECO:0000313" key="4">
    <source>
        <dbReference type="EMBL" id="ABG09015.1"/>
    </source>
</evidence>
<comment type="similarity">
    <text evidence="1">Belongs to the transglycosylase family. Rpf subfamily.</text>
</comment>
<dbReference type="GO" id="GO:0005576">
    <property type="term" value="C:extracellular region"/>
    <property type="evidence" value="ECO:0007669"/>
    <property type="project" value="UniProtKB-ARBA"/>
</dbReference>
<dbReference type="CDD" id="cd13925">
    <property type="entry name" value="RPF"/>
    <property type="match status" value="1"/>
</dbReference>
<dbReference type="AlphaFoldDB" id="A0A5Q5BKX0"/>
<accession>A0A5Q5BKX0</accession>
<name>A0A5Q5BKX0_MYCSS</name>
<dbReference type="KEGG" id="mmc:Mmcs_2908"/>
<dbReference type="InterPro" id="IPR023346">
    <property type="entry name" value="Lysozyme-like_dom_sf"/>
</dbReference>
<dbReference type="GO" id="GO:0016787">
    <property type="term" value="F:hydrolase activity"/>
    <property type="evidence" value="ECO:0007669"/>
    <property type="project" value="UniProtKB-KW"/>
</dbReference>
<reference evidence="4" key="1">
    <citation type="submission" date="2006-06" db="EMBL/GenBank/DDBJ databases">
        <title>Complete sequence of chromosome of Mycobacterium sp. MCS.</title>
        <authorList>
            <consortium name="US DOE Joint Genome Institute"/>
            <person name="Copeland A."/>
            <person name="Lucas S."/>
            <person name="Lapidus A."/>
            <person name="Barry K."/>
            <person name="Detter J.C."/>
            <person name="Glavina del Rio T."/>
            <person name="Hammon N."/>
            <person name="Israni S."/>
            <person name="Dalin E."/>
            <person name="Tice H."/>
            <person name="Pitluck S."/>
            <person name="Martinez M."/>
            <person name="Schmutz J."/>
            <person name="Larimer F."/>
            <person name="Land M."/>
            <person name="Hauser L."/>
            <person name="Kyrpides N."/>
            <person name="Kim E."/>
            <person name="Miller C.D."/>
            <person name="Hughes J.E."/>
            <person name="Anderson A.J."/>
            <person name="Sims R.C."/>
            <person name="Richardson P."/>
        </authorList>
    </citation>
    <scope>NUCLEOTIDE SEQUENCE [LARGE SCALE GENOMIC DNA]</scope>
    <source>
        <strain evidence="4">MCS</strain>
    </source>
</reference>